<dbReference type="InterPro" id="IPR007318">
    <property type="entry name" value="Phopholipid_MeTrfase"/>
</dbReference>
<feature type="transmembrane region" description="Helical" evidence="5">
    <location>
        <begin position="6"/>
        <end position="29"/>
    </location>
</feature>
<dbReference type="PANTHER" id="PTHR12714">
    <property type="entry name" value="PROTEIN-S ISOPRENYLCYSTEINE O-METHYLTRANSFERASE"/>
    <property type="match status" value="1"/>
</dbReference>
<dbReference type="EC" id="2.1.1.100" evidence="6"/>
<organism evidence="6 7">
    <name type="scientific">Peptococcus simiae</name>
    <dbReference type="NCBI Taxonomy" id="1643805"/>
    <lineage>
        <taxon>Bacteria</taxon>
        <taxon>Bacillati</taxon>
        <taxon>Bacillota</taxon>
        <taxon>Clostridia</taxon>
        <taxon>Eubacteriales</taxon>
        <taxon>Peptococcaceae</taxon>
        <taxon>Peptococcus</taxon>
    </lineage>
</organism>
<protein>
    <submittedName>
        <fullName evidence="6">Methyltransferase family protein</fullName>
        <ecNumber evidence="6">2.1.1.100</ecNumber>
        <ecNumber evidence="6">2.1.1.334</ecNumber>
    </submittedName>
</protein>
<evidence type="ECO:0000256" key="2">
    <source>
        <dbReference type="ARBA" id="ARBA00022692"/>
    </source>
</evidence>
<keyword evidence="6" id="KW-0489">Methyltransferase</keyword>
<evidence type="ECO:0000256" key="5">
    <source>
        <dbReference type="SAM" id="Phobius"/>
    </source>
</evidence>
<dbReference type="RefSeq" id="WP_408976566.1">
    <property type="nucleotide sequence ID" value="NZ_JBJUVG010000001.1"/>
</dbReference>
<dbReference type="Gene3D" id="1.20.120.1630">
    <property type="match status" value="1"/>
</dbReference>
<evidence type="ECO:0000256" key="1">
    <source>
        <dbReference type="ARBA" id="ARBA00004127"/>
    </source>
</evidence>
<dbReference type="Proteomes" id="UP001631949">
    <property type="component" value="Unassembled WGS sequence"/>
</dbReference>
<dbReference type="Pfam" id="PF04191">
    <property type="entry name" value="PEMT"/>
    <property type="match status" value="1"/>
</dbReference>
<name>A0ABW9GW70_9FIRM</name>
<accession>A0ABW9GW70</accession>
<feature type="transmembrane region" description="Helical" evidence="5">
    <location>
        <begin position="92"/>
        <end position="123"/>
    </location>
</feature>
<dbReference type="GO" id="GO:0032259">
    <property type="term" value="P:methylation"/>
    <property type="evidence" value="ECO:0007669"/>
    <property type="project" value="UniProtKB-KW"/>
</dbReference>
<evidence type="ECO:0000256" key="4">
    <source>
        <dbReference type="ARBA" id="ARBA00023136"/>
    </source>
</evidence>
<comment type="caution">
    <text evidence="6">The sequence shown here is derived from an EMBL/GenBank/DDBJ whole genome shotgun (WGS) entry which is preliminary data.</text>
</comment>
<keyword evidence="4 5" id="KW-0472">Membrane</keyword>
<keyword evidence="3 5" id="KW-1133">Transmembrane helix</keyword>
<evidence type="ECO:0000313" key="7">
    <source>
        <dbReference type="Proteomes" id="UP001631949"/>
    </source>
</evidence>
<evidence type="ECO:0000313" key="6">
    <source>
        <dbReference type="EMBL" id="MFM9412947.1"/>
    </source>
</evidence>
<gene>
    <name evidence="6" type="ORF">ACKQTC_00960</name>
</gene>
<keyword evidence="6" id="KW-0808">Transferase</keyword>
<keyword evidence="7" id="KW-1185">Reference proteome</keyword>
<dbReference type="EMBL" id="JBJUVG010000001">
    <property type="protein sequence ID" value="MFM9412947.1"/>
    <property type="molecule type" value="Genomic_DNA"/>
</dbReference>
<sequence>MKNWRNPLGLLGVGPFYVIPCLLATLLGLRRYGRSPLGRRGGALVLIPLGLVAILAGLALWVKTVIFQRVMADIKADRLVTEGTYAYCRHPIYAAFLFLLTGLLVLAGNPILAPLPVLFWLYGTLLLKYTEERWLADRYGPAYTGYCRAVNRFIPRPRQLSRGMKNKLKKSDKKVKLAIDN</sequence>
<evidence type="ECO:0000256" key="3">
    <source>
        <dbReference type="ARBA" id="ARBA00022989"/>
    </source>
</evidence>
<dbReference type="GO" id="GO:0004671">
    <property type="term" value="F:protein C-terminal S-isoprenylcysteine carboxyl O-methyltransferase activity"/>
    <property type="evidence" value="ECO:0007669"/>
    <property type="project" value="UniProtKB-EC"/>
</dbReference>
<comment type="subcellular location">
    <subcellularLocation>
        <location evidence="1">Endomembrane system</location>
        <topology evidence="1">Multi-pass membrane protein</topology>
    </subcellularLocation>
</comment>
<dbReference type="EC" id="2.1.1.334" evidence="6"/>
<dbReference type="PANTHER" id="PTHR12714:SF9">
    <property type="entry name" value="PROTEIN-S-ISOPRENYLCYSTEINE O-METHYLTRANSFERASE"/>
    <property type="match status" value="1"/>
</dbReference>
<reference evidence="6 7" key="1">
    <citation type="journal article" date="2016" name="Int. J. Syst. Evol. Microbiol.">
        <title>Peptococcus simiae sp. nov., isolated from rhesus macaque faeces and emended description of the genus Peptococcus.</title>
        <authorList>
            <person name="Shkoporov A.N."/>
            <person name="Efimov B.A."/>
            <person name="Kondova I."/>
            <person name="Ouwerling B."/>
            <person name="Chaplin A.V."/>
            <person name="Shcherbakova V.A."/>
            <person name="Langermans J.A.M."/>
        </authorList>
    </citation>
    <scope>NUCLEOTIDE SEQUENCE [LARGE SCALE GENOMIC DNA]</scope>
    <source>
        <strain evidence="6 7">M108</strain>
    </source>
</reference>
<keyword evidence="2 5" id="KW-0812">Transmembrane</keyword>
<proteinExistence type="predicted"/>
<feature type="transmembrane region" description="Helical" evidence="5">
    <location>
        <begin position="41"/>
        <end position="62"/>
    </location>
</feature>